<name>A0A424YDG9_9FIRM</name>
<proteinExistence type="predicted"/>
<evidence type="ECO:0000313" key="3">
    <source>
        <dbReference type="Proteomes" id="UP000285138"/>
    </source>
</evidence>
<feature type="domain" description="Transposase zinc-ribbon" evidence="1">
    <location>
        <begin position="28"/>
        <end position="51"/>
    </location>
</feature>
<reference evidence="2 3" key="1">
    <citation type="submission" date="2018-08" db="EMBL/GenBank/DDBJ databases">
        <title>The metabolism and importance of syntrophic acetate oxidation coupled to methane or sulfide production in haloalkaline environments.</title>
        <authorList>
            <person name="Timmers P.H.A."/>
            <person name="Vavourakis C.D."/>
            <person name="Sorokin D.Y."/>
            <person name="Sinninghe Damste J.S."/>
            <person name="Muyzer G."/>
            <person name="Stams A.J.M."/>
            <person name="Plugge C.M."/>
        </authorList>
    </citation>
    <scope>NUCLEOTIDE SEQUENCE [LARGE SCALE GENOMIC DNA]</scope>
    <source>
        <strain evidence="2">MSAO_Bac1</strain>
    </source>
</reference>
<dbReference type="Pfam" id="PF12760">
    <property type="entry name" value="Zn_ribbon_IS1595"/>
    <property type="match status" value="1"/>
</dbReference>
<comment type="caution">
    <text evidence="2">The sequence shown here is derived from an EMBL/GenBank/DDBJ whole genome shotgun (WGS) entry which is preliminary data.</text>
</comment>
<accession>A0A424YDG9</accession>
<dbReference type="EMBL" id="QZAA01000170">
    <property type="protein sequence ID" value="RQD75112.1"/>
    <property type="molecule type" value="Genomic_DNA"/>
</dbReference>
<gene>
    <name evidence="2" type="ORF">D5R97_06840</name>
</gene>
<evidence type="ECO:0000259" key="1">
    <source>
        <dbReference type="Pfam" id="PF12760"/>
    </source>
</evidence>
<organism evidence="2 3">
    <name type="scientific">Candidatus Syntrophonatronum acetioxidans</name>
    <dbReference type="NCBI Taxonomy" id="1795816"/>
    <lineage>
        <taxon>Bacteria</taxon>
        <taxon>Bacillati</taxon>
        <taxon>Bacillota</taxon>
        <taxon>Clostridia</taxon>
        <taxon>Eubacteriales</taxon>
        <taxon>Syntrophomonadaceae</taxon>
        <taxon>Candidatus Syntrophonatronum</taxon>
    </lineage>
</organism>
<evidence type="ECO:0000313" key="2">
    <source>
        <dbReference type="EMBL" id="RQD75112.1"/>
    </source>
</evidence>
<dbReference type="AlphaFoldDB" id="A0A424YDG9"/>
<dbReference type="Proteomes" id="UP000285138">
    <property type="component" value="Unassembled WGS sequence"/>
</dbReference>
<protein>
    <submittedName>
        <fullName evidence="2">IS1595 family transposase</fullName>
    </submittedName>
</protein>
<sequence>MQTLVLEGFLLAQQQEFSWLDFQQQFSSEKACRDYLFKIRWPNGFQCPMCSQCPYRRR</sequence>
<dbReference type="InterPro" id="IPR024442">
    <property type="entry name" value="Transposase_Zn_ribbon"/>
</dbReference>